<dbReference type="EMBL" id="OX459118">
    <property type="protein sequence ID" value="CAI9089113.1"/>
    <property type="molecule type" value="Genomic_DNA"/>
</dbReference>
<dbReference type="PANTHER" id="PTHR11527">
    <property type="entry name" value="HEAT-SHOCK PROTEIN 20 FAMILY MEMBER"/>
    <property type="match status" value="1"/>
</dbReference>
<keyword evidence="1" id="KW-0346">Stress response</keyword>
<keyword evidence="7" id="KW-1185">Reference proteome</keyword>
<comment type="similarity">
    <text evidence="2 3">Belongs to the small heat shock protein (HSP20) family.</text>
</comment>
<reference evidence="6" key="1">
    <citation type="submission" date="2023-03" db="EMBL/GenBank/DDBJ databases">
        <authorList>
            <person name="Julca I."/>
        </authorList>
    </citation>
    <scope>NUCLEOTIDE SEQUENCE</scope>
</reference>
<evidence type="ECO:0000313" key="7">
    <source>
        <dbReference type="Proteomes" id="UP001161247"/>
    </source>
</evidence>
<evidence type="ECO:0000256" key="4">
    <source>
        <dbReference type="SAM" id="MobiDB-lite"/>
    </source>
</evidence>
<dbReference type="PROSITE" id="PS01031">
    <property type="entry name" value="SHSP"/>
    <property type="match status" value="1"/>
</dbReference>
<dbReference type="InterPro" id="IPR031107">
    <property type="entry name" value="Small_HSP"/>
</dbReference>
<name>A0AAV1C3A9_OLDCO</name>
<dbReference type="AlphaFoldDB" id="A0AAV1C3A9"/>
<gene>
    <name evidence="6" type="ORF">OLC1_LOCUS1523</name>
</gene>
<evidence type="ECO:0000256" key="2">
    <source>
        <dbReference type="PROSITE-ProRule" id="PRU00285"/>
    </source>
</evidence>
<dbReference type="Proteomes" id="UP001161247">
    <property type="component" value="Chromosome 1"/>
</dbReference>
<protein>
    <submittedName>
        <fullName evidence="6">OLC1v1023624C1</fullName>
    </submittedName>
</protein>
<evidence type="ECO:0000256" key="3">
    <source>
        <dbReference type="RuleBase" id="RU003616"/>
    </source>
</evidence>
<dbReference type="InterPro" id="IPR008978">
    <property type="entry name" value="HSP20-like_chaperone"/>
</dbReference>
<sequence length="275" mass="31026">MENQVLRRRVNIIASHLGAPEDISATATHLFPMSCSNSLSSIIRRCDNRLNFSRQSSSSQAYFMKQASTGQQEICGQASAPSKPIGCAREDIHICDAPMFSKPALKQEQKLHNCNKVRRLPQAYNYYQPTLEIPTFARPSRRDPHYQTEQGKKASNASGVGWLPKMDVAESGSTYVVTLELPGVNIRDIKVEVNNQRLRVTGKRLIVWEKSVNCPINSVSAYRRREISEGPYQIEWPLPENVKKDNISAELINGLLMITVPKLTKAYRQVEKARI</sequence>
<dbReference type="Pfam" id="PF00011">
    <property type="entry name" value="HSP20"/>
    <property type="match status" value="1"/>
</dbReference>
<dbReference type="InterPro" id="IPR002068">
    <property type="entry name" value="A-crystallin/Hsp20_dom"/>
</dbReference>
<accession>A0AAV1C3A9</accession>
<feature type="region of interest" description="Disordered" evidence="4">
    <location>
        <begin position="137"/>
        <end position="158"/>
    </location>
</feature>
<dbReference type="Gene3D" id="2.60.40.790">
    <property type="match status" value="1"/>
</dbReference>
<feature type="domain" description="SHSP" evidence="5">
    <location>
        <begin position="157"/>
        <end position="275"/>
    </location>
</feature>
<dbReference type="SUPFAM" id="SSF49764">
    <property type="entry name" value="HSP20-like chaperones"/>
    <property type="match status" value="1"/>
</dbReference>
<evidence type="ECO:0000259" key="5">
    <source>
        <dbReference type="PROSITE" id="PS01031"/>
    </source>
</evidence>
<feature type="compositionally biased region" description="Basic and acidic residues" evidence="4">
    <location>
        <begin position="140"/>
        <end position="152"/>
    </location>
</feature>
<organism evidence="6 7">
    <name type="scientific">Oldenlandia corymbosa var. corymbosa</name>
    <dbReference type="NCBI Taxonomy" id="529605"/>
    <lineage>
        <taxon>Eukaryota</taxon>
        <taxon>Viridiplantae</taxon>
        <taxon>Streptophyta</taxon>
        <taxon>Embryophyta</taxon>
        <taxon>Tracheophyta</taxon>
        <taxon>Spermatophyta</taxon>
        <taxon>Magnoliopsida</taxon>
        <taxon>eudicotyledons</taxon>
        <taxon>Gunneridae</taxon>
        <taxon>Pentapetalae</taxon>
        <taxon>asterids</taxon>
        <taxon>lamiids</taxon>
        <taxon>Gentianales</taxon>
        <taxon>Rubiaceae</taxon>
        <taxon>Rubioideae</taxon>
        <taxon>Spermacoceae</taxon>
        <taxon>Hedyotis-Oldenlandia complex</taxon>
        <taxon>Oldenlandia</taxon>
    </lineage>
</organism>
<evidence type="ECO:0000256" key="1">
    <source>
        <dbReference type="ARBA" id="ARBA00023016"/>
    </source>
</evidence>
<dbReference type="CDD" id="cd06464">
    <property type="entry name" value="ACD_sHsps-like"/>
    <property type="match status" value="1"/>
</dbReference>
<evidence type="ECO:0000313" key="6">
    <source>
        <dbReference type="EMBL" id="CAI9089113.1"/>
    </source>
</evidence>
<proteinExistence type="inferred from homology"/>